<dbReference type="RefSeq" id="WP_107989673.1">
    <property type="nucleotide sequence ID" value="NZ_QAYG01000003.1"/>
</dbReference>
<organism evidence="3 4">
    <name type="scientific">Breoghania corrubedonensis</name>
    <dbReference type="NCBI Taxonomy" id="665038"/>
    <lineage>
        <taxon>Bacteria</taxon>
        <taxon>Pseudomonadati</taxon>
        <taxon>Pseudomonadota</taxon>
        <taxon>Alphaproteobacteria</taxon>
        <taxon>Hyphomicrobiales</taxon>
        <taxon>Stappiaceae</taxon>
        <taxon>Breoghania</taxon>
    </lineage>
</organism>
<reference evidence="3 4" key="1">
    <citation type="submission" date="2018-04" db="EMBL/GenBank/DDBJ databases">
        <title>Genomic Encyclopedia of Archaeal and Bacterial Type Strains, Phase II (KMG-II): from individual species to whole genera.</title>
        <authorList>
            <person name="Goeker M."/>
        </authorList>
    </citation>
    <scope>NUCLEOTIDE SEQUENCE [LARGE SCALE GENOMIC DNA]</scope>
    <source>
        <strain evidence="3 4">DSM 23382</strain>
    </source>
</reference>
<dbReference type="Proteomes" id="UP000244081">
    <property type="component" value="Unassembled WGS sequence"/>
</dbReference>
<evidence type="ECO:0000256" key="1">
    <source>
        <dbReference type="SAM" id="MobiDB-lite"/>
    </source>
</evidence>
<feature type="region of interest" description="Disordered" evidence="1">
    <location>
        <begin position="1"/>
        <end position="21"/>
    </location>
</feature>
<dbReference type="PANTHER" id="PTHR23026">
    <property type="entry name" value="NADPH NITROREDUCTASE"/>
    <property type="match status" value="1"/>
</dbReference>
<dbReference type="InterPro" id="IPR050627">
    <property type="entry name" value="Nitroreductase/BluB"/>
</dbReference>
<dbReference type="GO" id="GO:0016491">
    <property type="term" value="F:oxidoreductase activity"/>
    <property type="evidence" value="ECO:0007669"/>
    <property type="project" value="InterPro"/>
</dbReference>
<dbReference type="EMBL" id="QAYG01000003">
    <property type="protein sequence ID" value="PTW60828.1"/>
    <property type="molecule type" value="Genomic_DNA"/>
</dbReference>
<dbReference type="OrthoDB" id="9773807at2"/>
<feature type="compositionally biased region" description="Basic and acidic residues" evidence="1">
    <location>
        <begin position="1"/>
        <end position="11"/>
    </location>
</feature>
<proteinExistence type="predicted"/>
<evidence type="ECO:0000313" key="4">
    <source>
        <dbReference type="Proteomes" id="UP000244081"/>
    </source>
</evidence>
<feature type="domain" description="Nitroreductase" evidence="2">
    <location>
        <begin position="39"/>
        <end position="214"/>
    </location>
</feature>
<comment type="caution">
    <text evidence="3">The sequence shown here is derived from an EMBL/GenBank/DDBJ whole genome shotgun (WGS) entry which is preliminary data.</text>
</comment>
<dbReference type="InterPro" id="IPR000415">
    <property type="entry name" value="Nitroreductase-like"/>
</dbReference>
<dbReference type="CDD" id="cd02062">
    <property type="entry name" value="Nitro_FMN_reductase"/>
    <property type="match status" value="1"/>
</dbReference>
<dbReference type="PANTHER" id="PTHR23026:SF123">
    <property type="entry name" value="NAD(P)H NITROREDUCTASE RV3131-RELATED"/>
    <property type="match status" value="1"/>
</dbReference>
<dbReference type="SUPFAM" id="SSF55469">
    <property type="entry name" value="FMN-dependent nitroreductase-like"/>
    <property type="match status" value="1"/>
</dbReference>
<evidence type="ECO:0000259" key="2">
    <source>
        <dbReference type="Pfam" id="PF00881"/>
    </source>
</evidence>
<evidence type="ECO:0000313" key="3">
    <source>
        <dbReference type="EMBL" id="PTW60828.1"/>
    </source>
</evidence>
<dbReference type="InterPro" id="IPR029479">
    <property type="entry name" value="Nitroreductase"/>
</dbReference>
<keyword evidence="4" id="KW-1185">Reference proteome</keyword>
<protein>
    <submittedName>
        <fullName evidence="3">Nitroreductase</fullName>
    </submittedName>
</protein>
<gene>
    <name evidence="3" type="ORF">C8N35_1037</name>
</gene>
<sequence length="268" mass="30445">MTIGNAERESDAEPLEEGDVDLPKIGSRARYDPLMAVMKNRVTARAFDPAFTVPAEHYDLILEAARHAPSGANSQPWHFIVVRDPEIKRRIADYFVDEQRARAKMKMKFPTPDYRGLATAPGFIVVVSDFRWVQAFPVLKDDDSDLNRMYRENAERILLQSVAAATMSAHLAAASLGYAVWWVTAIGQENAQTAMRPLLGIPDELSVLDIFAFGPPARPPYKRWKKPLEEISNVDRFDPAHFMSDDEMEDWIRNKRHKVMFKDAGKVD</sequence>
<accession>A0A2T5VAQ4</accession>
<name>A0A2T5VAQ4_9HYPH</name>
<dbReference type="AlphaFoldDB" id="A0A2T5VAQ4"/>
<dbReference type="Pfam" id="PF00881">
    <property type="entry name" value="Nitroreductase"/>
    <property type="match status" value="1"/>
</dbReference>
<dbReference type="Gene3D" id="3.40.109.10">
    <property type="entry name" value="NADH Oxidase"/>
    <property type="match status" value="1"/>
</dbReference>